<dbReference type="AlphaFoldDB" id="A0A9D1W773"/>
<dbReference type="PANTHER" id="PTHR30429">
    <property type="entry name" value="D-METHIONINE-BINDING LIPOPROTEIN METQ"/>
    <property type="match status" value="1"/>
</dbReference>
<evidence type="ECO:0000313" key="8">
    <source>
        <dbReference type="EMBL" id="HIX53718.1"/>
    </source>
</evidence>
<dbReference type="EMBL" id="DXEZ01000048">
    <property type="protein sequence ID" value="HIX53718.1"/>
    <property type="molecule type" value="Genomic_DNA"/>
</dbReference>
<feature type="lipid moiety-binding region" description="S-diacylglycerol cysteine" evidence="7">
    <location>
        <position position="22"/>
    </location>
</feature>
<gene>
    <name evidence="8" type="ORF">H9853_01725</name>
</gene>
<comment type="similarity">
    <text evidence="6">Belongs to the nlpA lipoprotein family.</text>
</comment>
<dbReference type="GO" id="GO:0016020">
    <property type="term" value="C:membrane"/>
    <property type="evidence" value="ECO:0007669"/>
    <property type="project" value="UniProtKB-SubCell"/>
</dbReference>
<reference evidence="8" key="2">
    <citation type="submission" date="2021-04" db="EMBL/GenBank/DDBJ databases">
        <authorList>
            <person name="Gilroy R."/>
        </authorList>
    </citation>
    <scope>NUCLEOTIDE SEQUENCE</scope>
    <source>
        <strain evidence="8">1719</strain>
    </source>
</reference>
<dbReference type="PROSITE" id="PS51257">
    <property type="entry name" value="PROKAR_LIPOPROTEIN"/>
    <property type="match status" value="1"/>
</dbReference>
<evidence type="ECO:0000256" key="3">
    <source>
        <dbReference type="ARBA" id="ARBA00023136"/>
    </source>
</evidence>
<keyword evidence="3" id="KW-0472">Membrane</keyword>
<reference evidence="8" key="1">
    <citation type="journal article" date="2021" name="PeerJ">
        <title>Extensive microbial diversity within the chicken gut microbiome revealed by metagenomics and culture.</title>
        <authorList>
            <person name="Gilroy R."/>
            <person name="Ravi A."/>
            <person name="Getino M."/>
            <person name="Pursley I."/>
            <person name="Horton D.L."/>
            <person name="Alikhan N.F."/>
            <person name="Baker D."/>
            <person name="Gharbi K."/>
            <person name="Hall N."/>
            <person name="Watson M."/>
            <person name="Adriaenssens E.M."/>
            <person name="Foster-Nyarko E."/>
            <person name="Jarju S."/>
            <person name="Secka A."/>
            <person name="Antonio M."/>
            <person name="Oren A."/>
            <person name="Chaudhuri R.R."/>
            <person name="La Ragione R."/>
            <person name="Hildebrand F."/>
            <person name="Pallen M.J."/>
        </authorList>
    </citation>
    <scope>NUCLEOTIDE SEQUENCE</scope>
    <source>
        <strain evidence="8">1719</strain>
    </source>
</reference>
<dbReference type="NCBIfam" id="TIGR00363">
    <property type="entry name" value="MetQ/NlpA family lipoprotein"/>
    <property type="match status" value="1"/>
</dbReference>
<dbReference type="PIRSF" id="PIRSF002854">
    <property type="entry name" value="MetQ"/>
    <property type="match status" value="1"/>
</dbReference>
<evidence type="ECO:0000256" key="6">
    <source>
        <dbReference type="PIRNR" id="PIRNR002854"/>
    </source>
</evidence>
<dbReference type="Pfam" id="PF03180">
    <property type="entry name" value="Lipoprotein_9"/>
    <property type="match status" value="1"/>
</dbReference>
<comment type="caution">
    <text evidence="8">The sequence shown here is derived from an EMBL/GenBank/DDBJ whole genome shotgun (WGS) entry which is preliminary data.</text>
</comment>
<dbReference type="Proteomes" id="UP000824156">
    <property type="component" value="Unassembled WGS sequence"/>
</dbReference>
<evidence type="ECO:0000256" key="2">
    <source>
        <dbReference type="ARBA" id="ARBA00022729"/>
    </source>
</evidence>
<keyword evidence="4" id="KW-0564">Palmitate</keyword>
<dbReference type="PANTHER" id="PTHR30429:SF1">
    <property type="entry name" value="D-METHIONINE-BINDING LIPOPROTEIN METQ-RELATED"/>
    <property type="match status" value="1"/>
</dbReference>
<accession>A0A9D1W773</accession>
<protein>
    <recommendedName>
        <fullName evidence="6">Lipoprotein</fullName>
    </recommendedName>
</protein>
<evidence type="ECO:0000256" key="4">
    <source>
        <dbReference type="ARBA" id="ARBA00023139"/>
    </source>
</evidence>
<keyword evidence="5 6" id="KW-0449">Lipoprotein</keyword>
<dbReference type="SUPFAM" id="SSF53850">
    <property type="entry name" value="Periplasmic binding protein-like II"/>
    <property type="match status" value="1"/>
</dbReference>
<evidence type="ECO:0000256" key="7">
    <source>
        <dbReference type="PIRSR" id="PIRSR002854-1"/>
    </source>
</evidence>
<comment type="subcellular location">
    <subcellularLocation>
        <location evidence="1">Membrane</location>
        <topology evidence="1">Lipid-anchor</topology>
    </subcellularLocation>
</comment>
<evidence type="ECO:0000256" key="5">
    <source>
        <dbReference type="ARBA" id="ARBA00023288"/>
    </source>
</evidence>
<keyword evidence="2" id="KW-0732">Signal</keyword>
<sequence>MIKNFVYITLLILAVSLSLLSCSSSDSHSLKVGVTAGPEQEIAEAAKAEAKERFGLEVKLITFNDYVMPNEALHNKDIDINAFQHLPYLETQSKQRGYDLIEVGKTFIYPITAYSKKIRALSELKKGGTVAIPNDPTNGARALLLLEKHGLISLDPNAGTSPRLLDIQENPLSLKILEIEAPQLPRVLDDKEVIIAIINNTFSAQAGLDYAQHGLFQEESDSPYVNLIVARKDNYDSEQVRQFVEAYQSERVAEKAKEIFGDSAIKGW</sequence>
<dbReference type="Gene3D" id="3.40.190.10">
    <property type="entry name" value="Periplasmic binding protein-like II"/>
    <property type="match status" value="2"/>
</dbReference>
<proteinExistence type="inferred from homology"/>
<organism evidence="8 9">
    <name type="scientific">Candidatus Sphingobacterium stercoripullorum</name>
    <dbReference type="NCBI Taxonomy" id="2838759"/>
    <lineage>
        <taxon>Bacteria</taxon>
        <taxon>Pseudomonadati</taxon>
        <taxon>Bacteroidota</taxon>
        <taxon>Sphingobacteriia</taxon>
        <taxon>Sphingobacteriales</taxon>
        <taxon>Sphingobacteriaceae</taxon>
        <taxon>Sphingobacterium</taxon>
    </lineage>
</organism>
<dbReference type="InterPro" id="IPR004872">
    <property type="entry name" value="Lipoprotein_NlpA"/>
</dbReference>
<evidence type="ECO:0000256" key="1">
    <source>
        <dbReference type="ARBA" id="ARBA00004635"/>
    </source>
</evidence>
<dbReference type="CDD" id="cd13598">
    <property type="entry name" value="PBP2_lipoprotein_IlpA_like"/>
    <property type="match status" value="1"/>
</dbReference>
<evidence type="ECO:0000313" key="9">
    <source>
        <dbReference type="Proteomes" id="UP000824156"/>
    </source>
</evidence>
<name>A0A9D1W773_9SPHI</name>